<dbReference type="Proteomes" id="UP000284379">
    <property type="component" value="Unassembled WGS sequence"/>
</dbReference>
<keyword evidence="2" id="KW-0805">Transcription regulation</keyword>
<dbReference type="InterPro" id="IPR036388">
    <property type="entry name" value="WH-like_DNA-bd_sf"/>
</dbReference>
<name>A0A413VJH2_9BACE</name>
<evidence type="ECO:0000313" key="8">
    <source>
        <dbReference type="Proteomes" id="UP000284379"/>
    </source>
</evidence>
<gene>
    <name evidence="7" type="ORF">DW888_15470</name>
</gene>
<dbReference type="CDD" id="cd06171">
    <property type="entry name" value="Sigma70_r4"/>
    <property type="match status" value="1"/>
</dbReference>
<evidence type="ECO:0000256" key="2">
    <source>
        <dbReference type="ARBA" id="ARBA00023015"/>
    </source>
</evidence>
<feature type="domain" description="RNA polymerase sigma-70 region 2" evidence="5">
    <location>
        <begin position="27"/>
        <end position="93"/>
    </location>
</feature>
<dbReference type="NCBIfam" id="TIGR02937">
    <property type="entry name" value="sigma70-ECF"/>
    <property type="match status" value="1"/>
</dbReference>
<dbReference type="SUPFAM" id="SSF88659">
    <property type="entry name" value="Sigma3 and sigma4 domains of RNA polymerase sigma factors"/>
    <property type="match status" value="1"/>
</dbReference>
<keyword evidence="4" id="KW-0804">Transcription</keyword>
<dbReference type="InterPro" id="IPR013324">
    <property type="entry name" value="RNA_pol_sigma_r3/r4-like"/>
</dbReference>
<dbReference type="PANTHER" id="PTHR43133:SF46">
    <property type="entry name" value="RNA POLYMERASE SIGMA-70 FACTOR ECF SUBFAMILY"/>
    <property type="match status" value="1"/>
</dbReference>
<comment type="similarity">
    <text evidence="1">Belongs to the sigma-70 factor family. ECF subfamily.</text>
</comment>
<evidence type="ECO:0000256" key="3">
    <source>
        <dbReference type="ARBA" id="ARBA00023082"/>
    </source>
</evidence>
<dbReference type="Pfam" id="PF04542">
    <property type="entry name" value="Sigma70_r2"/>
    <property type="match status" value="1"/>
</dbReference>
<dbReference type="Gene3D" id="1.10.1740.10">
    <property type="match status" value="1"/>
</dbReference>
<accession>A0A413VJH2</accession>
<protein>
    <submittedName>
        <fullName evidence="7">RNA polymerase sigma factor</fullName>
    </submittedName>
</protein>
<dbReference type="InterPro" id="IPR013325">
    <property type="entry name" value="RNA_pol_sigma_r2"/>
</dbReference>
<dbReference type="GO" id="GO:0006352">
    <property type="term" value="P:DNA-templated transcription initiation"/>
    <property type="evidence" value="ECO:0007669"/>
    <property type="project" value="InterPro"/>
</dbReference>
<evidence type="ECO:0000259" key="5">
    <source>
        <dbReference type="Pfam" id="PF04542"/>
    </source>
</evidence>
<dbReference type="EMBL" id="QSGO01000014">
    <property type="protein sequence ID" value="RHB33740.1"/>
    <property type="molecule type" value="Genomic_DNA"/>
</dbReference>
<feature type="domain" description="RNA polymerase sigma factor 70 region 4 type 2" evidence="6">
    <location>
        <begin position="126"/>
        <end position="178"/>
    </location>
</feature>
<dbReference type="GO" id="GO:0016987">
    <property type="term" value="F:sigma factor activity"/>
    <property type="evidence" value="ECO:0007669"/>
    <property type="project" value="UniProtKB-KW"/>
</dbReference>
<dbReference type="SUPFAM" id="SSF88946">
    <property type="entry name" value="Sigma2 domain of RNA polymerase sigma factors"/>
    <property type="match status" value="1"/>
</dbReference>
<evidence type="ECO:0000259" key="6">
    <source>
        <dbReference type="Pfam" id="PF08281"/>
    </source>
</evidence>
<dbReference type="Gene3D" id="1.10.10.10">
    <property type="entry name" value="Winged helix-like DNA-binding domain superfamily/Winged helix DNA-binding domain"/>
    <property type="match status" value="1"/>
</dbReference>
<evidence type="ECO:0000313" key="7">
    <source>
        <dbReference type="EMBL" id="RHB33740.1"/>
    </source>
</evidence>
<dbReference type="RefSeq" id="WP_122201918.1">
    <property type="nucleotide sequence ID" value="NZ_CABJFV010000014.1"/>
</dbReference>
<organism evidence="7 8">
    <name type="scientific">Bacteroides nordii</name>
    <dbReference type="NCBI Taxonomy" id="291645"/>
    <lineage>
        <taxon>Bacteria</taxon>
        <taxon>Pseudomonadati</taxon>
        <taxon>Bacteroidota</taxon>
        <taxon>Bacteroidia</taxon>
        <taxon>Bacteroidales</taxon>
        <taxon>Bacteroidaceae</taxon>
        <taxon>Bacteroides</taxon>
    </lineage>
</organism>
<dbReference type="Pfam" id="PF08281">
    <property type="entry name" value="Sigma70_r4_2"/>
    <property type="match status" value="1"/>
</dbReference>
<proteinExistence type="inferred from homology"/>
<dbReference type="InterPro" id="IPR013249">
    <property type="entry name" value="RNA_pol_sigma70_r4_t2"/>
</dbReference>
<keyword evidence="3" id="KW-0731">Sigma factor</keyword>
<dbReference type="InterPro" id="IPR014284">
    <property type="entry name" value="RNA_pol_sigma-70_dom"/>
</dbReference>
<sequence length="200" mass="24364">MSTFESYNELDLWKLFLEGDKEAFSVFYRHNYRKLYSYGISLGMDSELIDDIIQELFVKLYTRPQLIKDFSTIQAFLYAAVRNAFVNHEKQRKKYLYLDEFENFELPYFVENTQIEDEEELKALKEKIHRIINSLTPRQKEIIYLRFLHQKEYEEIAQIMDMSEQAARNLTYRAMEKIRKENNDFFVLLFMIALFSDYHF</sequence>
<reference evidence="7 8" key="1">
    <citation type="submission" date="2018-08" db="EMBL/GenBank/DDBJ databases">
        <title>A genome reference for cultivated species of the human gut microbiota.</title>
        <authorList>
            <person name="Zou Y."/>
            <person name="Xue W."/>
            <person name="Luo G."/>
        </authorList>
    </citation>
    <scope>NUCLEOTIDE SEQUENCE [LARGE SCALE GENOMIC DNA]</scope>
    <source>
        <strain evidence="7 8">AM40-30BH</strain>
    </source>
</reference>
<dbReference type="InterPro" id="IPR039425">
    <property type="entry name" value="RNA_pol_sigma-70-like"/>
</dbReference>
<dbReference type="InterPro" id="IPR007627">
    <property type="entry name" value="RNA_pol_sigma70_r2"/>
</dbReference>
<dbReference type="AlphaFoldDB" id="A0A413VJH2"/>
<evidence type="ECO:0000256" key="1">
    <source>
        <dbReference type="ARBA" id="ARBA00010641"/>
    </source>
</evidence>
<dbReference type="GeneID" id="69501504"/>
<dbReference type="PANTHER" id="PTHR43133">
    <property type="entry name" value="RNA POLYMERASE ECF-TYPE SIGMA FACTO"/>
    <property type="match status" value="1"/>
</dbReference>
<dbReference type="GO" id="GO:0003677">
    <property type="term" value="F:DNA binding"/>
    <property type="evidence" value="ECO:0007669"/>
    <property type="project" value="InterPro"/>
</dbReference>
<comment type="caution">
    <text evidence="7">The sequence shown here is derived from an EMBL/GenBank/DDBJ whole genome shotgun (WGS) entry which is preliminary data.</text>
</comment>
<evidence type="ECO:0000256" key="4">
    <source>
        <dbReference type="ARBA" id="ARBA00023163"/>
    </source>
</evidence>